<dbReference type="InterPro" id="IPR025639">
    <property type="entry name" value="DruA"/>
</dbReference>
<dbReference type="RefSeq" id="WP_245969660.1">
    <property type="nucleotide sequence ID" value="NZ_RBXL01000001.1"/>
</dbReference>
<dbReference type="PANTHER" id="PTHR30298:SF0">
    <property type="entry name" value="PROTEIN YBFL-RELATED"/>
    <property type="match status" value="1"/>
</dbReference>
<evidence type="ECO:0000313" key="2">
    <source>
        <dbReference type="EMBL" id="RKT45969.1"/>
    </source>
</evidence>
<evidence type="ECO:0000313" key="3">
    <source>
        <dbReference type="Proteomes" id="UP000274556"/>
    </source>
</evidence>
<name>A0A495V9I3_9GAMM</name>
<keyword evidence="3" id="KW-1185">Reference proteome</keyword>
<reference evidence="2 3" key="1">
    <citation type="submission" date="2018-10" db="EMBL/GenBank/DDBJ databases">
        <title>Genomic Encyclopedia of Archaeal and Bacterial Type Strains, Phase II (KMG-II): from individual species to whole genera.</title>
        <authorList>
            <person name="Goeker M."/>
        </authorList>
    </citation>
    <scope>NUCLEOTIDE SEQUENCE [LARGE SCALE GENOMIC DNA]</scope>
    <source>
        <strain evidence="2 3">DSM 235</strain>
    </source>
</reference>
<protein>
    <submittedName>
        <fullName evidence="2">DDE family transposase</fullName>
    </submittedName>
</protein>
<dbReference type="Pfam" id="PF14236">
    <property type="entry name" value="DruA"/>
    <property type="match status" value="1"/>
</dbReference>
<dbReference type="InterPro" id="IPR051698">
    <property type="entry name" value="Transposase_11-like"/>
</dbReference>
<dbReference type="PANTHER" id="PTHR30298">
    <property type="entry name" value="H REPEAT-ASSOCIATED PREDICTED TRANSPOSASE"/>
    <property type="match status" value="1"/>
</dbReference>
<feature type="domain" description="H repeat-associated protein N-terminal" evidence="1">
    <location>
        <begin position="213"/>
        <end position="303"/>
    </location>
</feature>
<proteinExistence type="predicted"/>
<evidence type="ECO:0000259" key="1">
    <source>
        <dbReference type="Pfam" id="PF13808"/>
    </source>
</evidence>
<sequence length="354" mass="40300">MNLREVVLQPVAASDEARFQSLMATHHYLGALPKIGDTLRYVATWQGQWLALLSFSAAAWKCAARDAWIGWDFRHQYDRLHLIANNSRFLILPEHHVANLASRVLALSERRLATDWPARFGYPLLLLETFVDPQRFHGTIYRAANWHEVGETRGYRRTRTGYSAATGPAKRVFVRPLHARARACLSHPVLDPRYRHGAPHIMLSADQMLSLPEFFADIPDPRRGQGRRHPLPTVLAIAAAATLCGMRGYKAISLWAQDLSQQARARFRCRWRNRRYEVPSRTVIREVLVRVDPDALNSALQRWNLQHAEDEDLAVDGKTMRNAIDADGRQTHILGVVGHRSQTCYTQKKSAPCP</sequence>
<dbReference type="Proteomes" id="UP000274556">
    <property type="component" value="Unassembled WGS sequence"/>
</dbReference>
<accession>A0A495V9I3</accession>
<comment type="caution">
    <text evidence="2">The sequence shown here is derived from an EMBL/GenBank/DDBJ whole genome shotgun (WGS) entry which is preliminary data.</text>
</comment>
<organism evidence="2 3">
    <name type="scientific">Thiocapsa rosea</name>
    <dbReference type="NCBI Taxonomy" id="69360"/>
    <lineage>
        <taxon>Bacteria</taxon>
        <taxon>Pseudomonadati</taxon>
        <taxon>Pseudomonadota</taxon>
        <taxon>Gammaproteobacteria</taxon>
        <taxon>Chromatiales</taxon>
        <taxon>Chromatiaceae</taxon>
        <taxon>Thiocapsa</taxon>
    </lineage>
</organism>
<dbReference type="AlphaFoldDB" id="A0A495V9I3"/>
<dbReference type="InterPro" id="IPR032806">
    <property type="entry name" value="YbfD_N"/>
</dbReference>
<dbReference type="Pfam" id="PF13808">
    <property type="entry name" value="DDE_Tnp_1_assoc"/>
    <property type="match status" value="1"/>
</dbReference>
<dbReference type="EMBL" id="RBXL01000001">
    <property type="protein sequence ID" value="RKT45969.1"/>
    <property type="molecule type" value="Genomic_DNA"/>
</dbReference>
<gene>
    <name evidence="2" type="ORF">BDD21_3462</name>
</gene>